<organism evidence="2 3">
    <name type="scientific">Protopolystoma xenopodis</name>
    <dbReference type="NCBI Taxonomy" id="117903"/>
    <lineage>
        <taxon>Eukaryota</taxon>
        <taxon>Metazoa</taxon>
        <taxon>Spiralia</taxon>
        <taxon>Lophotrochozoa</taxon>
        <taxon>Platyhelminthes</taxon>
        <taxon>Monogenea</taxon>
        <taxon>Polyopisthocotylea</taxon>
        <taxon>Polystomatidea</taxon>
        <taxon>Polystomatidae</taxon>
        <taxon>Protopolystoma</taxon>
    </lineage>
</organism>
<feature type="region of interest" description="Disordered" evidence="1">
    <location>
        <begin position="120"/>
        <end position="149"/>
    </location>
</feature>
<keyword evidence="3" id="KW-1185">Reference proteome</keyword>
<accession>A0A3S5CRW8</accession>
<reference evidence="2" key="1">
    <citation type="submission" date="2018-11" db="EMBL/GenBank/DDBJ databases">
        <authorList>
            <consortium name="Pathogen Informatics"/>
        </authorList>
    </citation>
    <scope>NUCLEOTIDE SEQUENCE</scope>
</reference>
<comment type="caution">
    <text evidence="2">The sequence shown here is derived from an EMBL/GenBank/DDBJ whole genome shotgun (WGS) entry which is preliminary data.</text>
</comment>
<dbReference type="EMBL" id="CAAALY010122518">
    <property type="protein sequence ID" value="VEL31450.1"/>
    <property type="molecule type" value="Genomic_DNA"/>
</dbReference>
<evidence type="ECO:0000256" key="1">
    <source>
        <dbReference type="SAM" id="MobiDB-lite"/>
    </source>
</evidence>
<evidence type="ECO:0000313" key="3">
    <source>
        <dbReference type="Proteomes" id="UP000784294"/>
    </source>
</evidence>
<feature type="compositionally biased region" description="Polar residues" evidence="1">
    <location>
        <begin position="184"/>
        <end position="193"/>
    </location>
</feature>
<sequence length="257" mass="27974">MCPPGFTSKPKYCFNLHSRLSGNLGLSKISSPFSFPIIYLQIYSVLLPLRLEQASHSAVVPDQIGELFTDQNELNLESASQNEPAASYSEDFFELHSSEEPDDQDNSQLEQDGEISEVEAKAAVTCRDQRDVDPDHSPYREAEPGAGKFGATLSSTLVASLPSLLGEAQRGLMLFAATQSLAGTSSLGDTENVPTVPDKASRCASNGDEESNSRNEEEQEMESNTLGLSTHQIIADAFRQTQTFASSFADSENDFYN</sequence>
<feature type="region of interest" description="Disordered" evidence="1">
    <location>
        <begin position="184"/>
        <end position="228"/>
    </location>
</feature>
<protein>
    <submittedName>
        <fullName evidence="2">Uncharacterized protein</fullName>
    </submittedName>
</protein>
<gene>
    <name evidence="2" type="ORF">PXEA_LOCUS24890</name>
</gene>
<dbReference type="AlphaFoldDB" id="A0A3S5CRW8"/>
<feature type="region of interest" description="Disordered" evidence="1">
    <location>
        <begin position="96"/>
        <end position="115"/>
    </location>
</feature>
<dbReference type="Proteomes" id="UP000784294">
    <property type="component" value="Unassembled WGS sequence"/>
</dbReference>
<proteinExistence type="predicted"/>
<feature type="compositionally biased region" description="Acidic residues" evidence="1">
    <location>
        <begin position="100"/>
        <end position="115"/>
    </location>
</feature>
<name>A0A3S5CRW8_9PLAT</name>
<evidence type="ECO:0000313" key="2">
    <source>
        <dbReference type="EMBL" id="VEL31450.1"/>
    </source>
</evidence>
<feature type="compositionally biased region" description="Basic and acidic residues" evidence="1">
    <location>
        <begin position="127"/>
        <end position="143"/>
    </location>
</feature>